<dbReference type="VEuPathDB" id="AmoebaDB:FDP41_009304"/>
<organism evidence="2 3">
    <name type="scientific">Naegleria fowleri</name>
    <name type="common">Brain eating amoeba</name>
    <dbReference type="NCBI Taxonomy" id="5763"/>
    <lineage>
        <taxon>Eukaryota</taxon>
        <taxon>Discoba</taxon>
        <taxon>Heterolobosea</taxon>
        <taxon>Tetramitia</taxon>
        <taxon>Eutetramitia</taxon>
        <taxon>Vahlkampfiidae</taxon>
        <taxon>Naegleria</taxon>
    </lineage>
</organism>
<dbReference type="EMBL" id="VFQX01000068">
    <property type="protein sequence ID" value="KAF0972401.1"/>
    <property type="molecule type" value="Genomic_DNA"/>
</dbReference>
<dbReference type="Gene3D" id="3.40.50.300">
    <property type="entry name" value="P-loop containing nucleotide triphosphate hydrolases"/>
    <property type="match status" value="1"/>
</dbReference>
<dbReference type="VEuPathDB" id="AmoebaDB:NF0048430"/>
<accession>A0A6A5BCK5</accession>
<dbReference type="InterPro" id="IPR027417">
    <property type="entry name" value="P-loop_NTPase"/>
</dbReference>
<feature type="region of interest" description="Disordered" evidence="1">
    <location>
        <begin position="360"/>
        <end position="465"/>
    </location>
</feature>
<dbReference type="Proteomes" id="UP000444721">
    <property type="component" value="Unassembled WGS sequence"/>
</dbReference>
<protein>
    <submittedName>
        <fullName evidence="2">Uncharacterized protein</fullName>
    </submittedName>
</protein>
<keyword evidence="3" id="KW-1185">Reference proteome</keyword>
<feature type="region of interest" description="Disordered" evidence="1">
    <location>
        <begin position="196"/>
        <end position="218"/>
    </location>
</feature>
<comment type="caution">
    <text evidence="2">The sequence shown here is derived from an EMBL/GenBank/DDBJ whole genome shotgun (WGS) entry which is preliminary data.</text>
</comment>
<sequence length="772" mass="87971">MFQTQQHQELLHGLSSPTDGVALSTWTDSQTSSEPFDARIIYRDDAVLFSVNSIVKNMDFDTLIKYFLHEHFRCPIPEDVSSYCIRYYDITWAGYTSAFSNQHLSKLWESVYKARNRSGRILQLIENTNNHHFLKEGQSKRITLLTSPSKNTFKSSNHEVAVETCGSPGHSSSSPSPPPQHIHESIETSDVVMQASTTTTTTIPCSTQQQQQPNTTTTTTSTFKTVDICPISINEKSQNSISFTCENEERFSTTPTKARRRRRATTRVKIFLEPTPQEEDVTANKNDEPMDFSFIDNIPIKTLKRKHRKTTTPTFETLPHTEKSHTKEIESSIPKSEAVPTTCGGGIVKMDESYEPILEVKTSRMRRKQRKAKTLQSSKASDSQTNIDSSDPVLPPSETFEKESKKPKANPTNNFSCESLQMNDSSVDGHHQPPSIMNTSSEKSKQENNDMMNDDAEDANSSQQVERPQIFTHRVNIFPRKMECDSITNFIETQFFNHDLRKNVLYVYGTNGQGKSLVVSSIFDSVIKVDKYKFNLAGYAKGSDLLLLLFQNIVKGEISRKSELAPRLLSHFNNRKKPVLIYLDEFSFTRHSKYLDQIRKSKIIVIAVTNDPPTKSALPYSLTFNQYESEDIKKILISEYEGKISVEIFDKMMNYLKNKQDLRQIKSFVDGHLMPEAKTLTVKRMLQLCTIGFRKKHDPLKGLTQTAIEILVVLSCVAAEQEKFYGEIDAESFQRKYEQVLQEDFRKNFGDIKDGLVLLTQEGHITRKNVAL</sequence>
<dbReference type="AlphaFoldDB" id="A0A6A5BCK5"/>
<dbReference type="VEuPathDB" id="AmoebaDB:NF0131210"/>
<feature type="compositionally biased region" description="Polar residues" evidence="1">
    <location>
        <begin position="374"/>
        <end position="389"/>
    </location>
</feature>
<dbReference type="GeneID" id="68116521"/>
<dbReference type="RefSeq" id="XP_044557116.1">
    <property type="nucleotide sequence ID" value="XM_044713249.1"/>
</dbReference>
<dbReference type="VEuPathDB" id="AmoebaDB:NfTy_061370"/>
<evidence type="ECO:0000256" key="1">
    <source>
        <dbReference type="SAM" id="MobiDB-lite"/>
    </source>
</evidence>
<dbReference type="SUPFAM" id="SSF52540">
    <property type="entry name" value="P-loop containing nucleoside triphosphate hydrolases"/>
    <property type="match status" value="1"/>
</dbReference>
<feature type="region of interest" description="Disordered" evidence="1">
    <location>
        <begin position="156"/>
        <end position="183"/>
    </location>
</feature>
<name>A0A6A5BCK5_NAEFO</name>
<reference evidence="2 3" key="1">
    <citation type="journal article" date="2019" name="Sci. Rep.">
        <title>Nanopore sequencing improves the draft genome of the human pathogenic amoeba Naegleria fowleri.</title>
        <authorList>
            <person name="Liechti N."/>
            <person name="Schurch N."/>
            <person name="Bruggmann R."/>
            <person name="Wittwer M."/>
        </authorList>
    </citation>
    <scope>NUCLEOTIDE SEQUENCE [LARGE SCALE GENOMIC DNA]</scope>
    <source>
        <strain evidence="2 3">ATCC 30894</strain>
    </source>
</reference>
<proteinExistence type="predicted"/>
<feature type="compositionally biased region" description="Basic and acidic residues" evidence="1">
    <location>
        <begin position="319"/>
        <end position="330"/>
    </location>
</feature>
<evidence type="ECO:0000313" key="3">
    <source>
        <dbReference type="Proteomes" id="UP000444721"/>
    </source>
</evidence>
<feature type="compositionally biased region" description="Polar residues" evidence="1">
    <location>
        <begin position="410"/>
        <end position="426"/>
    </location>
</feature>
<gene>
    <name evidence="2" type="ORF">FDP41_009304</name>
</gene>
<feature type="region of interest" description="Disordered" evidence="1">
    <location>
        <begin position="305"/>
        <end position="348"/>
    </location>
</feature>
<evidence type="ECO:0000313" key="2">
    <source>
        <dbReference type="EMBL" id="KAF0972401.1"/>
    </source>
</evidence>
<dbReference type="OrthoDB" id="10464308at2759"/>
<feature type="compositionally biased region" description="Basic residues" evidence="1">
    <location>
        <begin position="363"/>
        <end position="373"/>
    </location>
</feature>